<evidence type="ECO:0000259" key="1">
    <source>
        <dbReference type="Pfam" id="PF23536"/>
    </source>
</evidence>
<feature type="domain" description="TraK C-terminal" evidence="1">
    <location>
        <begin position="217"/>
        <end position="323"/>
    </location>
</feature>
<sequence length="345" mass="36578">MNICIRQIVVGVATAMFVAAVQAQVLAPQDMKPGAAAVATASTLPGERPLGVTPEPRTLPASPAPQVQVNRPLNPGALQQVEMQAQAAANQIPVRPRKTLPAPPPVIEVQSGQNKAFGIALSHVNRIITPFRDPEIKTTSVATISAERGVIYVSTLLQDEIALMVYEKGDPFNAISITMVPDAISPVSVKVNVAGYVANTDTGHSVANGDLARGWESDQPFVEVVKSTFREIALGRVPEGYGFQAIKRVPAQMPTCDIPGVEIAPQQLITGNAMVVIVSRITNRNYKPISVDESKCESPAVIGAATWPSQKLGPGQSAELYVAVRQHVETEGHQRPSLLGTGVSN</sequence>
<name>A0A6L9VRG8_XANPE</name>
<evidence type="ECO:0000313" key="3">
    <source>
        <dbReference type="Proteomes" id="UP000471082"/>
    </source>
</evidence>
<dbReference type="AlphaFoldDB" id="A0A6L9VRG8"/>
<dbReference type="Proteomes" id="UP000471082">
    <property type="component" value="Unassembled WGS sequence"/>
</dbReference>
<comment type="caution">
    <text evidence="2">The sequence shown here is derived from an EMBL/GenBank/DDBJ whole genome shotgun (WGS) entry which is preliminary data.</text>
</comment>
<protein>
    <recommendedName>
        <fullName evidence="1">TraK C-terminal domain-containing protein</fullName>
    </recommendedName>
</protein>
<dbReference type="InterPro" id="IPR055397">
    <property type="entry name" value="TraK_C"/>
</dbReference>
<dbReference type="EMBL" id="JAAGYU010000036">
    <property type="protein sequence ID" value="NEL76578.1"/>
    <property type="molecule type" value="Genomic_DNA"/>
</dbReference>
<proteinExistence type="predicted"/>
<gene>
    <name evidence="2" type="ORF">G3W61_09985</name>
</gene>
<accession>A0A6L9VRG8</accession>
<dbReference type="RefSeq" id="WP_127170464.1">
    <property type="nucleotide sequence ID" value="NZ_JAKHFX010000008.1"/>
</dbReference>
<reference evidence="2 3" key="1">
    <citation type="submission" date="2019-11" db="EMBL/GenBank/DDBJ databases">
        <title>Genome-resolved metagenomics to study the prevalence of co-infection and intraspecific heterogeneity among plant pathogen metapopulations.</title>
        <authorList>
            <person name="Newberry E."/>
            <person name="Bhandari R."/>
            <person name="Kemble J."/>
            <person name="Sikora E."/>
            <person name="Potnis N."/>
        </authorList>
    </citation>
    <scope>NUCLEOTIDE SEQUENCE [LARGE SCALE GENOMIC DNA]</scope>
    <source>
        <strain evidence="2">Xp_Tom_Tuscaloosa_18b</strain>
    </source>
</reference>
<dbReference type="Pfam" id="PF23536">
    <property type="entry name" value="TraK_C"/>
    <property type="match status" value="1"/>
</dbReference>
<evidence type="ECO:0000313" key="2">
    <source>
        <dbReference type="EMBL" id="NEL76578.1"/>
    </source>
</evidence>
<organism evidence="2 3">
    <name type="scientific">Xanthomonas perforans</name>
    <dbReference type="NCBI Taxonomy" id="442694"/>
    <lineage>
        <taxon>Bacteria</taxon>
        <taxon>Pseudomonadati</taxon>
        <taxon>Pseudomonadota</taxon>
        <taxon>Gammaproteobacteria</taxon>
        <taxon>Lysobacterales</taxon>
        <taxon>Lysobacteraceae</taxon>
        <taxon>Xanthomonas</taxon>
    </lineage>
</organism>